<comment type="caution">
    <text evidence="1">The sequence shown here is derived from an EMBL/GenBank/DDBJ whole genome shotgun (WGS) entry which is preliminary data.</text>
</comment>
<keyword evidence="2" id="KW-1185">Reference proteome</keyword>
<accession>A0ABQ9GQU0</accession>
<dbReference type="Proteomes" id="UP001159363">
    <property type="component" value="Chromosome 9"/>
</dbReference>
<name>A0ABQ9GQU0_9NEOP</name>
<proteinExistence type="predicted"/>
<organism evidence="1 2">
    <name type="scientific">Dryococelus australis</name>
    <dbReference type="NCBI Taxonomy" id="614101"/>
    <lineage>
        <taxon>Eukaryota</taxon>
        <taxon>Metazoa</taxon>
        <taxon>Ecdysozoa</taxon>
        <taxon>Arthropoda</taxon>
        <taxon>Hexapoda</taxon>
        <taxon>Insecta</taxon>
        <taxon>Pterygota</taxon>
        <taxon>Neoptera</taxon>
        <taxon>Polyneoptera</taxon>
        <taxon>Phasmatodea</taxon>
        <taxon>Verophasmatodea</taxon>
        <taxon>Anareolatae</taxon>
        <taxon>Phasmatidae</taxon>
        <taxon>Eurycanthinae</taxon>
        <taxon>Dryococelus</taxon>
    </lineage>
</organism>
<dbReference type="EMBL" id="JARBHB010000010">
    <property type="protein sequence ID" value="KAJ8874380.1"/>
    <property type="molecule type" value="Genomic_DNA"/>
</dbReference>
<evidence type="ECO:0000313" key="2">
    <source>
        <dbReference type="Proteomes" id="UP001159363"/>
    </source>
</evidence>
<evidence type="ECO:0000313" key="1">
    <source>
        <dbReference type="EMBL" id="KAJ8874380.1"/>
    </source>
</evidence>
<reference evidence="1 2" key="1">
    <citation type="submission" date="2023-02" db="EMBL/GenBank/DDBJ databases">
        <title>LHISI_Scaffold_Assembly.</title>
        <authorList>
            <person name="Stuart O.P."/>
            <person name="Cleave R."/>
            <person name="Magrath M.J.L."/>
            <person name="Mikheyev A.S."/>
        </authorList>
    </citation>
    <scope>NUCLEOTIDE SEQUENCE [LARGE SCALE GENOMIC DNA]</scope>
    <source>
        <strain evidence="1">Daus_M_001</strain>
        <tissue evidence="1">Leg muscle</tissue>
    </source>
</reference>
<protein>
    <submittedName>
        <fullName evidence="1">Uncharacterized protein</fullName>
    </submittedName>
</protein>
<sequence>MWYVLVADDSFLLREYVMKPFSQEVAIPARKIFNCRLPIARRMTVFSYTTLLWRVAPVTISCVQRYHISTPHRSEEIESGNVTPGPRCNESMSLSKTACHPTNSAELVRESFVRYFNNEGQVSLAKKSYSLPIFTRVYSKTERWHIAGSACRQFHTPEGFSTGQQSMRFTCRPPHARQFCLSGRSEGGTVRVWWV</sequence>
<gene>
    <name evidence="1" type="ORF">PR048_025228</name>
</gene>